<reference evidence="7" key="2">
    <citation type="submission" date="2015-01" db="EMBL/GenBank/DDBJ databases">
        <title>Evolutionary Origins and Diversification of the Mycorrhizal Mutualists.</title>
        <authorList>
            <consortium name="DOE Joint Genome Institute"/>
            <consortium name="Mycorrhizal Genomics Consortium"/>
            <person name="Kohler A."/>
            <person name="Kuo A."/>
            <person name="Nagy L.G."/>
            <person name="Floudas D."/>
            <person name="Copeland A."/>
            <person name="Barry K.W."/>
            <person name="Cichocki N."/>
            <person name="Veneault-Fourrey C."/>
            <person name="LaButti K."/>
            <person name="Lindquist E.A."/>
            <person name="Lipzen A."/>
            <person name="Lundell T."/>
            <person name="Morin E."/>
            <person name="Murat C."/>
            <person name="Riley R."/>
            <person name="Ohm R."/>
            <person name="Sun H."/>
            <person name="Tunlid A."/>
            <person name="Henrissat B."/>
            <person name="Grigoriev I.V."/>
            <person name="Hibbett D.S."/>
            <person name="Martin F."/>
        </authorList>
    </citation>
    <scope>NUCLEOTIDE SEQUENCE [LARGE SCALE GENOMIC DNA]</scope>
    <source>
        <strain evidence="7">MAFF 305830</strain>
    </source>
</reference>
<dbReference type="STRING" id="933852.A0A0C2WCZ2"/>
<comment type="subcellular location">
    <subcellularLocation>
        <location evidence="2">Cytoplasmic vesicle</location>
        <location evidence="2">Phagosome membrane</location>
    </subcellularLocation>
    <subcellularLocation>
        <location evidence="1">Early endosome membrane</location>
    </subcellularLocation>
</comment>
<keyword evidence="4" id="KW-0968">Cytoplasmic vesicle</keyword>
<evidence type="ECO:0000256" key="4">
    <source>
        <dbReference type="ARBA" id="ARBA00023329"/>
    </source>
</evidence>
<keyword evidence="3" id="KW-0967">Endosome</keyword>
<dbReference type="Gene3D" id="1.10.555.10">
    <property type="entry name" value="Rho GTPase activation protein"/>
    <property type="match status" value="1"/>
</dbReference>
<dbReference type="GO" id="GO:0007165">
    <property type="term" value="P:signal transduction"/>
    <property type="evidence" value="ECO:0007669"/>
    <property type="project" value="InterPro"/>
</dbReference>
<keyword evidence="7" id="KW-1185">Reference proteome</keyword>
<gene>
    <name evidence="6" type="ORF">M408DRAFT_234635</name>
</gene>
<reference evidence="6 7" key="1">
    <citation type="submission" date="2014-04" db="EMBL/GenBank/DDBJ databases">
        <authorList>
            <consortium name="DOE Joint Genome Institute"/>
            <person name="Kuo A."/>
            <person name="Zuccaro A."/>
            <person name="Kohler A."/>
            <person name="Nagy L.G."/>
            <person name="Floudas D."/>
            <person name="Copeland A."/>
            <person name="Barry K.W."/>
            <person name="Cichocki N."/>
            <person name="Veneault-Fourrey C."/>
            <person name="LaButti K."/>
            <person name="Lindquist E.A."/>
            <person name="Lipzen A."/>
            <person name="Lundell T."/>
            <person name="Morin E."/>
            <person name="Murat C."/>
            <person name="Sun H."/>
            <person name="Tunlid A."/>
            <person name="Henrissat B."/>
            <person name="Grigoriev I.V."/>
            <person name="Hibbett D.S."/>
            <person name="Martin F."/>
            <person name="Nordberg H.P."/>
            <person name="Cantor M.N."/>
            <person name="Hua S.X."/>
        </authorList>
    </citation>
    <scope>NUCLEOTIDE SEQUENCE [LARGE SCALE GENOMIC DNA]</scope>
    <source>
        <strain evidence="6 7">MAFF 305830</strain>
    </source>
</reference>
<dbReference type="AlphaFoldDB" id="A0A0C2WCZ2"/>
<dbReference type="GO" id="GO:0046856">
    <property type="term" value="P:phosphatidylinositol dephosphorylation"/>
    <property type="evidence" value="ECO:0007669"/>
    <property type="project" value="InterPro"/>
</dbReference>
<dbReference type="OrthoDB" id="7862313at2759"/>
<dbReference type="SUPFAM" id="SSF56219">
    <property type="entry name" value="DNase I-like"/>
    <property type="match status" value="1"/>
</dbReference>
<dbReference type="InterPro" id="IPR000300">
    <property type="entry name" value="IPPc"/>
</dbReference>
<evidence type="ECO:0000313" key="7">
    <source>
        <dbReference type="Proteomes" id="UP000054097"/>
    </source>
</evidence>
<dbReference type="PANTHER" id="PTHR11200:SF300">
    <property type="entry name" value="TYPE II INOSITOL 1,4,5-TRISPHOSPHATE 5-PHOSPHATASE"/>
    <property type="match status" value="1"/>
</dbReference>
<dbReference type="GO" id="GO:0031901">
    <property type="term" value="C:early endosome membrane"/>
    <property type="evidence" value="ECO:0007669"/>
    <property type="project" value="UniProtKB-SubCell"/>
</dbReference>
<dbReference type="InterPro" id="IPR048869">
    <property type="entry name" value="OCRL-1_2_ASH"/>
</dbReference>
<feature type="domain" description="Rho-GAP" evidence="5">
    <location>
        <begin position="724"/>
        <end position="907"/>
    </location>
</feature>
<organism evidence="6 7">
    <name type="scientific">Serendipita vermifera MAFF 305830</name>
    <dbReference type="NCBI Taxonomy" id="933852"/>
    <lineage>
        <taxon>Eukaryota</taxon>
        <taxon>Fungi</taxon>
        <taxon>Dikarya</taxon>
        <taxon>Basidiomycota</taxon>
        <taxon>Agaricomycotina</taxon>
        <taxon>Agaricomycetes</taxon>
        <taxon>Sebacinales</taxon>
        <taxon>Serendipitaceae</taxon>
        <taxon>Serendipita</taxon>
    </lineage>
</organism>
<dbReference type="InterPro" id="IPR000198">
    <property type="entry name" value="RhoGAP_dom"/>
</dbReference>
<dbReference type="InterPro" id="IPR036691">
    <property type="entry name" value="Endo/exonu/phosph_ase_sf"/>
</dbReference>
<evidence type="ECO:0000256" key="2">
    <source>
        <dbReference type="ARBA" id="ARBA00004580"/>
    </source>
</evidence>
<dbReference type="InterPro" id="IPR013783">
    <property type="entry name" value="Ig-like_fold"/>
</dbReference>
<dbReference type="GO" id="GO:0004439">
    <property type="term" value="F:phosphatidylinositol-4,5-bisphosphate 5-phosphatase activity"/>
    <property type="evidence" value="ECO:0007669"/>
    <property type="project" value="TreeGrafter"/>
</dbReference>
<dbReference type="Gene3D" id="2.60.40.10">
    <property type="entry name" value="Immunoglobulins"/>
    <property type="match status" value="1"/>
</dbReference>
<dbReference type="HOGENOM" id="CLU_006779_0_0_1"/>
<dbReference type="Pfam" id="PF21310">
    <property type="entry name" value="OCRL-like_ASH"/>
    <property type="match status" value="1"/>
</dbReference>
<evidence type="ECO:0000313" key="6">
    <source>
        <dbReference type="EMBL" id="KIM24328.1"/>
    </source>
</evidence>
<sequence length="907" mass="101606">MLDATTVVTSIIRPSEKVKLVIDTYPGSGRVSSSGTGTVRRGSVLSTRRVIAVITREDGGKEHGGLFIYKWTREDPPSLVLVTILAITPDFRVDLALLTSSQQPPAADPGTEVVPMSRADCVVDIHSDGMEFSFVCDEAQATQLRSESERLKKFESSEDEAPSQTHSWMAVYRPKLGDRRLISQYTRPYDLRDLYREPALSHGYAGNPGDEEVDAILIRDDWIRKTVYSRKDTFSTTHKLRVRVGTFNVNGKNPDASIRAWVQGREEGKTGLLDDPDMLFFGFQELDLSTGALLYSTSNLLETAWTSSIFSALGEKAGNYVKFASHQLVGMLILGFVRRGQRPYISEISTASIGVGIMGIMGNKGAVGIRFRFRHTIFTCVASHLAANDGLMEKRNSDYREIAHRLQFPLHAATPAEAAEQLNPVSSSIFESDVLIWMVNLNYRIEIPYGEVMEMTRPPMKAYNVPVLMEFDELSISKSNHLAFELFEESPITFPPTYRYFVNSGSLDIMRRPAWTDRILHMSSPASFVQQTVYSSHPEILLSDHKPVSADFIIETRTVDPELHSKVIIDTLRLVQTIGAIPDSPPKLRVESRTVSFGKIHYMQPLTQVVDIENTTSIACAFRMLPAQEGGSITPQWLTADIQYGLLLPSGRIRITLTALVDKNFARTIDPKVHSLETTIILHVEHGLDHFIVVNADFQPTCFAKSLDYLTHLPKSVRQSDGVATLNDNQAANIPRELMRIIDWLMTHPLHSRFNELFASSSSQDLLLLIREDLDTGDEFKFGDSARWTEEEITLAFGETLIYFLDSLVEPIVPESVHVLIGSSDSEDDGEFLDALPHVSVNVWVTLFAFLQFASNQSGVAIPEIDQADRIAATFAPILIRDRPDMNPEYRLSPLQKRAFLKRFLMV</sequence>
<dbReference type="InterPro" id="IPR008936">
    <property type="entry name" value="Rho_GTPase_activation_prot"/>
</dbReference>
<dbReference type="Pfam" id="PF22669">
    <property type="entry name" value="Exo_endo_phos2"/>
    <property type="match status" value="1"/>
</dbReference>
<evidence type="ECO:0000259" key="5">
    <source>
        <dbReference type="PROSITE" id="PS50238"/>
    </source>
</evidence>
<accession>A0A0C2WCZ2</accession>
<dbReference type="Gene3D" id="3.60.10.10">
    <property type="entry name" value="Endonuclease/exonuclease/phosphatase"/>
    <property type="match status" value="1"/>
</dbReference>
<dbReference type="SUPFAM" id="SSF48350">
    <property type="entry name" value="GTPase activation domain, GAP"/>
    <property type="match status" value="1"/>
</dbReference>
<dbReference type="PANTHER" id="PTHR11200">
    <property type="entry name" value="INOSITOL 5-PHOSPHATASE"/>
    <property type="match status" value="1"/>
</dbReference>
<dbReference type="InterPro" id="IPR046985">
    <property type="entry name" value="IP5"/>
</dbReference>
<evidence type="ECO:0000256" key="1">
    <source>
        <dbReference type="ARBA" id="ARBA00004146"/>
    </source>
</evidence>
<dbReference type="Proteomes" id="UP000054097">
    <property type="component" value="Unassembled WGS sequence"/>
</dbReference>
<protein>
    <recommendedName>
        <fullName evidence="5">Rho-GAP domain-containing protein</fullName>
    </recommendedName>
</protein>
<dbReference type="PROSITE" id="PS50238">
    <property type="entry name" value="RHOGAP"/>
    <property type="match status" value="1"/>
</dbReference>
<proteinExistence type="predicted"/>
<dbReference type="EMBL" id="KN824325">
    <property type="protein sequence ID" value="KIM24328.1"/>
    <property type="molecule type" value="Genomic_DNA"/>
</dbReference>
<evidence type="ECO:0000256" key="3">
    <source>
        <dbReference type="ARBA" id="ARBA00022753"/>
    </source>
</evidence>
<dbReference type="SMART" id="SM00128">
    <property type="entry name" value="IPPc"/>
    <property type="match status" value="1"/>
</dbReference>
<name>A0A0C2WCZ2_SERVB</name>